<dbReference type="PROSITE" id="PS50164">
    <property type="entry name" value="GIY_YIG"/>
    <property type="match status" value="1"/>
</dbReference>
<dbReference type="SUPFAM" id="SSF52540">
    <property type="entry name" value="P-loop containing nucleoside triphosphate hydrolases"/>
    <property type="match status" value="1"/>
</dbReference>
<dbReference type="OrthoDB" id="3193269at2"/>
<keyword evidence="3" id="KW-1185">Reference proteome</keyword>
<dbReference type="RefSeq" id="WP_040850729.1">
    <property type="nucleotide sequence ID" value="NZ_CP016537.2"/>
</dbReference>
<dbReference type="Gene3D" id="3.40.50.300">
    <property type="entry name" value="P-loop containing nucleotide triphosphate hydrolases"/>
    <property type="match status" value="1"/>
</dbReference>
<keyword evidence="2" id="KW-0540">Nuclease</keyword>
<sequence>MGTIELKTWDFNKTALDSIKKEAYFDYPVVYFLNNNTTVYIGETVAFKNRMKSHLNNIERKKLEKMTLIIHEKFHRSATYNIETKLINYFLGDNRYKLQNKSQTVQSVMHNYHDKEFYDIKIFNEIWTELLNRNMVNSPAHVIENRDIFKLSPFKELTMTQLELKTKILEVCEEHIDDDETFVFMVKGEAGVGKSVVLSSVFNSIQERAADKNSKLHQTKNYLLVNHSEMLKTYKNIAANVKFLKKNNFDKPTSFINKQKKAAEKADIVLVDEAHLLLSRADAFNGFNENNQLEEIIKHSKVVIVVYDEKQVLKLKSYWDEERLKKIVSGYQREEPYVLREQFRMNAGDDVINWIDNFVEKRIGKLPKDELYDFQIFDSAKKMHDAIVEKNKEYGLSRVVSTFDYEHKKDGEQYYIREDNLEIPWNSTDTKNTWAEKPETIKEAGSIYTIQGFDLNYVGVILGPSVTYDEQNDCLKIVTEKYSDTEAFRGKDGIEDVERAKEQIILNSINVLMKRGIKGLYVFASDGGVRERLIEL</sequence>
<dbReference type="AlphaFoldDB" id="A0A1C7DUF7"/>
<dbReference type="Proteomes" id="UP000092687">
    <property type="component" value="Chromosome"/>
</dbReference>
<reference evidence="3" key="2">
    <citation type="submission" date="2016-10" db="EMBL/GenBank/DDBJ databases">
        <authorList>
            <person name="See-Too W.S."/>
        </authorList>
    </citation>
    <scope>NUCLEOTIDE SEQUENCE [LARGE SCALE GENOMIC DNA]</scope>
    <source>
        <strain evidence="3">DSM 24743</strain>
    </source>
</reference>
<proteinExistence type="predicted"/>
<keyword evidence="2" id="KW-0378">Hydrolase</keyword>
<organism evidence="2 3">
    <name type="scientific">Planococcus halocryophilus</name>
    <dbReference type="NCBI Taxonomy" id="1215089"/>
    <lineage>
        <taxon>Bacteria</taxon>
        <taxon>Bacillati</taxon>
        <taxon>Bacillota</taxon>
        <taxon>Bacilli</taxon>
        <taxon>Bacillales</taxon>
        <taxon>Caryophanaceae</taxon>
        <taxon>Planococcus</taxon>
    </lineage>
</organism>
<name>A0A1C7DUF7_9BACL</name>
<gene>
    <name evidence="2" type="ORF">BBI08_15815</name>
</gene>
<dbReference type="KEGG" id="phc:BBI08_15815"/>
<evidence type="ECO:0000313" key="3">
    <source>
        <dbReference type="Proteomes" id="UP000092687"/>
    </source>
</evidence>
<accession>A0A1C7DUF7</accession>
<dbReference type="InterPro" id="IPR035901">
    <property type="entry name" value="GIY-YIG_endonuc_sf"/>
</dbReference>
<dbReference type="InterPro" id="IPR000305">
    <property type="entry name" value="GIY-YIG_endonuc"/>
</dbReference>
<reference evidence="3" key="1">
    <citation type="submission" date="2016-07" db="EMBL/GenBank/DDBJ databases">
        <authorList>
            <person name="See-Too W.S."/>
        </authorList>
    </citation>
    <scope>NUCLEOTIDE SEQUENCE [LARGE SCALE GENOMIC DNA]</scope>
    <source>
        <strain evidence="3">DSM 24743</strain>
    </source>
</reference>
<feature type="domain" description="GIY-YIG" evidence="1">
    <location>
        <begin position="26"/>
        <end position="98"/>
    </location>
</feature>
<dbReference type="InterPro" id="IPR027417">
    <property type="entry name" value="P-loop_NTPase"/>
</dbReference>
<dbReference type="EMBL" id="CP016537">
    <property type="protein sequence ID" value="ANU15229.1"/>
    <property type="molecule type" value="Genomic_DNA"/>
</dbReference>
<evidence type="ECO:0000313" key="2">
    <source>
        <dbReference type="EMBL" id="ANU15229.1"/>
    </source>
</evidence>
<dbReference type="Pfam" id="PF09848">
    <property type="entry name" value="SLFN-g3_helicase"/>
    <property type="match status" value="1"/>
</dbReference>
<evidence type="ECO:0000259" key="1">
    <source>
        <dbReference type="PROSITE" id="PS50164"/>
    </source>
</evidence>
<keyword evidence="2" id="KW-0255">Endonuclease</keyword>
<protein>
    <submittedName>
        <fullName evidence="2">Endonuclease</fullName>
    </submittedName>
</protein>
<dbReference type="CDD" id="cd10439">
    <property type="entry name" value="GIY-YIG_COG3410"/>
    <property type="match status" value="1"/>
</dbReference>
<dbReference type="SUPFAM" id="SSF82771">
    <property type="entry name" value="GIY-YIG endonuclease"/>
    <property type="match status" value="1"/>
</dbReference>
<dbReference type="InterPro" id="IPR018647">
    <property type="entry name" value="SLFN_3-like_DNA/RNA_helicase"/>
</dbReference>
<dbReference type="GO" id="GO:0004519">
    <property type="term" value="F:endonuclease activity"/>
    <property type="evidence" value="ECO:0007669"/>
    <property type="project" value="UniProtKB-KW"/>
</dbReference>